<dbReference type="Pfam" id="PF00392">
    <property type="entry name" value="GntR"/>
    <property type="match status" value="1"/>
</dbReference>
<dbReference type="GO" id="GO:0003677">
    <property type="term" value="F:DNA binding"/>
    <property type="evidence" value="ECO:0007669"/>
    <property type="project" value="UniProtKB-KW"/>
</dbReference>
<dbReference type="InterPro" id="IPR011711">
    <property type="entry name" value="GntR_C"/>
</dbReference>
<keyword evidence="3" id="KW-0804">Transcription</keyword>
<dbReference type="EMBL" id="CAJFCI010000092">
    <property type="protein sequence ID" value="CAD5110509.1"/>
    <property type="molecule type" value="Genomic_DNA"/>
</dbReference>
<dbReference type="InterPro" id="IPR036388">
    <property type="entry name" value="WH-like_DNA-bd_sf"/>
</dbReference>
<dbReference type="Pfam" id="PF07729">
    <property type="entry name" value="FCD"/>
    <property type="match status" value="1"/>
</dbReference>
<dbReference type="AlphaFoldDB" id="A0A7U7EST7"/>
<evidence type="ECO:0000256" key="1">
    <source>
        <dbReference type="ARBA" id="ARBA00023015"/>
    </source>
</evidence>
<evidence type="ECO:0000256" key="4">
    <source>
        <dbReference type="SAM" id="MobiDB-lite"/>
    </source>
</evidence>
<dbReference type="SUPFAM" id="SSF46785">
    <property type="entry name" value="Winged helix' DNA-binding domain"/>
    <property type="match status" value="1"/>
</dbReference>
<evidence type="ECO:0000259" key="5">
    <source>
        <dbReference type="PROSITE" id="PS50949"/>
    </source>
</evidence>
<keyword evidence="7" id="KW-1185">Reference proteome</keyword>
<reference evidence="6 7" key="1">
    <citation type="submission" date="2020-08" db="EMBL/GenBank/DDBJ databases">
        <authorList>
            <person name="Criscuolo A."/>
        </authorList>
    </citation>
    <scope>NUCLEOTIDE SEQUENCE [LARGE SCALE GENOMIC DNA]</scope>
    <source>
        <strain evidence="6">CIP111764</strain>
    </source>
</reference>
<dbReference type="CDD" id="cd07377">
    <property type="entry name" value="WHTH_GntR"/>
    <property type="match status" value="1"/>
</dbReference>
<keyword evidence="2" id="KW-0238">DNA-binding</keyword>
<dbReference type="PANTHER" id="PTHR43537">
    <property type="entry name" value="TRANSCRIPTIONAL REGULATOR, GNTR FAMILY"/>
    <property type="match status" value="1"/>
</dbReference>
<comment type="caution">
    <text evidence="6">The sequence shown here is derived from an EMBL/GenBank/DDBJ whole genome shotgun (WGS) entry which is preliminary data.</text>
</comment>
<dbReference type="GO" id="GO:0003700">
    <property type="term" value="F:DNA-binding transcription factor activity"/>
    <property type="evidence" value="ECO:0007669"/>
    <property type="project" value="InterPro"/>
</dbReference>
<dbReference type="InterPro" id="IPR008920">
    <property type="entry name" value="TF_FadR/GntR_C"/>
</dbReference>
<dbReference type="InterPro" id="IPR000524">
    <property type="entry name" value="Tscrpt_reg_HTH_GntR"/>
</dbReference>
<feature type="region of interest" description="Disordered" evidence="4">
    <location>
        <begin position="1"/>
        <end position="22"/>
    </location>
</feature>
<proteinExistence type="predicted"/>
<dbReference type="PROSITE" id="PS50949">
    <property type="entry name" value="HTH_GNTR"/>
    <property type="match status" value="1"/>
</dbReference>
<gene>
    <name evidence="6" type="primary">nanR_1</name>
    <name evidence="6" type="ORF">PSEWESI4_04832</name>
</gene>
<sequence>MNNEELQPLKKQPRAGKNSRSGTQDDVVYAHIFDVILEQRLAPGTKLSEEALGEIFGVSRTIIRRALSRLAHEGVVLLRPNRGAVVASPSVEEARQIFYARRMVERAITELAVEHATAEQLAELRQMVRDEQDSFSRGDRGAGIRLSGEFHLKLAEAAKNAPLISFQRSLVSQTSLIIAQYESGGRSHCSYDEHNELLDAIEARDAEKAVHLMMHHMDHIDSKLNLDEESASDDLHAVFSHLLQTKKKPGRAAANR</sequence>
<dbReference type="SMART" id="SM00895">
    <property type="entry name" value="FCD"/>
    <property type="match status" value="1"/>
</dbReference>
<dbReference type="SUPFAM" id="SSF48008">
    <property type="entry name" value="GntR ligand-binding domain-like"/>
    <property type="match status" value="1"/>
</dbReference>
<feature type="domain" description="HTH gntR-type" evidence="5">
    <location>
        <begin position="22"/>
        <end position="89"/>
    </location>
</feature>
<organism evidence="6 7">
    <name type="scientific">Zestomonas carbonaria</name>
    <dbReference type="NCBI Taxonomy" id="2762745"/>
    <lineage>
        <taxon>Bacteria</taxon>
        <taxon>Pseudomonadati</taxon>
        <taxon>Pseudomonadota</taxon>
        <taxon>Gammaproteobacteria</taxon>
        <taxon>Pseudomonadales</taxon>
        <taxon>Pseudomonadaceae</taxon>
        <taxon>Zestomonas</taxon>
    </lineage>
</organism>
<dbReference type="RefSeq" id="WP_187673819.1">
    <property type="nucleotide sequence ID" value="NZ_CAJFCI010000092.1"/>
</dbReference>
<evidence type="ECO:0000256" key="2">
    <source>
        <dbReference type="ARBA" id="ARBA00023125"/>
    </source>
</evidence>
<protein>
    <submittedName>
        <fullName evidence="6">HTH-type transcriptional repressor NanR</fullName>
    </submittedName>
</protein>
<evidence type="ECO:0000256" key="3">
    <source>
        <dbReference type="ARBA" id="ARBA00023163"/>
    </source>
</evidence>
<dbReference type="Gene3D" id="1.20.120.530">
    <property type="entry name" value="GntR ligand-binding domain-like"/>
    <property type="match status" value="1"/>
</dbReference>
<dbReference type="PRINTS" id="PR00035">
    <property type="entry name" value="HTHGNTR"/>
</dbReference>
<dbReference type="SMART" id="SM00345">
    <property type="entry name" value="HTH_GNTR"/>
    <property type="match status" value="1"/>
</dbReference>
<keyword evidence="1" id="KW-0805">Transcription regulation</keyword>
<dbReference type="InterPro" id="IPR036390">
    <property type="entry name" value="WH_DNA-bd_sf"/>
</dbReference>
<evidence type="ECO:0000313" key="6">
    <source>
        <dbReference type="EMBL" id="CAD5110509.1"/>
    </source>
</evidence>
<name>A0A7U7EST7_9GAMM</name>
<dbReference type="PANTHER" id="PTHR43537:SF53">
    <property type="entry name" value="HTH-TYPE TRANSCRIPTIONAL REPRESSOR NANR"/>
    <property type="match status" value="1"/>
</dbReference>
<dbReference type="Proteomes" id="UP000583387">
    <property type="component" value="Unassembled WGS sequence"/>
</dbReference>
<accession>A0A7U7EST7</accession>
<evidence type="ECO:0000313" key="7">
    <source>
        <dbReference type="Proteomes" id="UP000583387"/>
    </source>
</evidence>
<dbReference type="Gene3D" id="1.10.10.10">
    <property type="entry name" value="Winged helix-like DNA-binding domain superfamily/Winged helix DNA-binding domain"/>
    <property type="match status" value="1"/>
</dbReference>